<reference evidence="3" key="1">
    <citation type="journal article" date="2019" name="Int. J. Syst. Evol. Microbiol.">
        <title>The Global Catalogue of Microorganisms (GCM) 10K type strain sequencing project: providing services to taxonomists for standard genome sequencing and annotation.</title>
        <authorList>
            <consortium name="The Broad Institute Genomics Platform"/>
            <consortium name="The Broad Institute Genome Sequencing Center for Infectious Disease"/>
            <person name="Wu L."/>
            <person name="Ma J."/>
        </authorList>
    </citation>
    <scope>NUCLEOTIDE SEQUENCE [LARGE SCALE GENOMIC DNA]</scope>
    <source>
        <strain evidence="3">JCM 17666</strain>
    </source>
</reference>
<feature type="coiled-coil region" evidence="1">
    <location>
        <begin position="48"/>
        <end position="75"/>
    </location>
</feature>
<evidence type="ECO:0000313" key="2">
    <source>
        <dbReference type="EMBL" id="GAA4321987.1"/>
    </source>
</evidence>
<dbReference type="RefSeq" id="WP_345245331.1">
    <property type="nucleotide sequence ID" value="NZ_BAABFO010000001.1"/>
</dbReference>
<organism evidence="2 3">
    <name type="scientific">Pigmentiphaga soli</name>
    <dbReference type="NCBI Taxonomy" id="1007095"/>
    <lineage>
        <taxon>Bacteria</taxon>
        <taxon>Pseudomonadati</taxon>
        <taxon>Pseudomonadota</taxon>
        <taxon>Betaproteobacteria</taxon>
        <taxon>Burkholderiales</taxon>
        <taxon>Alcaligenaceae</taxon>
        <taxon>Pigmentiphaga</taxon>
    </lineage>
</organism>
<gene>
    <name evidence="2" type="ORF">GCM10023144_01610</name>
</gene>
<protein>
    <submittedName>
        <fullName evidence="2">Siphovirus Gp157 family protein</fullName>
    </submittedName>
</protein>
<evidence type="ECO:0000313" key="3">
    <source>
        <dbReference type="Proteomes" id="UP001501671"/>
    </source>
</evidence>
<dbReference type="Proteomes" id="UP001501671">
    <property type="component" value="Unassembled WGS sequence"/>
</dbReference>
<dbReference type="EMBL" id="BAABFO010000001">
    <property type="protein sequence ID" value="GAA4321987.1"/>
    <property type="molecule type" value="Genomic_DNA"/>
</dbReference>
<sequence>MSNISLYALAAEYRGDLEKLAELDLPDDVIADTLESLGGELEVKAQNVVAFSRHLEKLAESIKEAEAEMAKRRKAVEARAERIKAYVLQAMQDNRIQKIECPWFVLSIAKNPPAVEIEDERMVPKDYFTSPPPPPPQIDKKLILQALKDGYDVPGAKLRQGVRLAVR</sequence>
<keyword evidence="3" id="KW-1185">Reference proteome</keyword>
<dbReference type="InterPro" id="IPR008840">
    <property type="entry name" value="Sipho_Gp157"/>
</dbReference>
<evidence type="ECO:0000256" key="1">
    <source>
        <dbReference type="SAM" id="Coils"/>
    </source>
</evidence>
<keyword evidence="1" id="KW-0175">Coiled coil</keyword>
<dbReference type="Pfam" id="PF05565">
    <property type="entry name" value="Sipho_Gp157"/>
    <property type="match status" value="1"/>
</dbReference>
<accession>A0ABP8GDC6</accession>
<proteinExistence type="predicted"/>
<name>A0ABP8GDC6_9BURK</name>
<comment type="caution">
    <text evidence="2">The sequence shown here is derived from an EMBL/GenBank/DDBJ whole genome shotgun (WGS) entry which is preliminary data.</text>
</comment>